<accession>A0AAV4UML6</accession>
<evidence type="ECO:0000256" key="3">
    <source>
        <dbReference type="ARBA" id="ARBA00022989"/>
    </source>
</evidence>
<keyword evidence="2 9" id="KW-0812">Transmembrane</keyword>
<evidence type="ECO:0000313" key="12">
    <source>
        <dbReference type="Proteomes" id="UP001054837"/>
    </source>
</evidence>
<evidence type="ECO:0000256" key="6">
    <source>
        <dbReference type="ARBA" id="ARBA00023170"/>
    </source>
</evidence>
<evidence type="ECO:0000256" key="7">
    <source>
        <dbReference type="ARBA" id="ARBA00023224"/>
    </source>
</evidence>
<dbReference type="AlphaFoldDB" id="A0AAV4UML6"/>
<keyword evidence="4" id="KW-0297">G-protein coupled receptor</keyword>
<evidence type="ECO:0000256" key="4">
    <source>
        <dbReference type="ARBA" id="ARBA00023040"/>
    </source>
</evidence>
<sequence>MPDRNVENQKKLEIKLAKISFTLISLWTVSWTPYAIVTLLGIFNQQYLLTPLVSMIPALFCKTASVLDPFVYGWSNRQFKDELVRKIMAICKSNKSPYKQTMLPFVRRAIARESQNQDCGISDEHAEVSFTVAQCETAFNEGFVHSTVIKPPETEPIACDDETKESLPQTIRPSRTSMSVGEVDLRDPELNNNNGLKRVRVINIPQVCMIQTYKDIIKITSRRSF</sequence>
<dbReference type="InterPro" id="IPR017452">
    <property type="entry name" value="GPCR_Rhodpsn_7TM"/>
</dbReference>
<name>A0AAV4UML6_9ARAC</name>
<dbReference type="PROSITE" id="PS50262">
    <property type="entry name" value="G_PROTEIN_RECEP_F1_2"/>
    <property type="match status" value="1"/>
</dbReference>
<comment type="subcellular location">
    <subcellularLocation>
        <location evidence="1">Membrane</location>
        <topology evidence="1">Multi-pass membrane protein</topology>
    </subcellularLocation>
</comment>
<dbReference type="Gene3D" id="1.20.1070.10">
    <property type="entry name" value="Rhodopsin 7-helix transmembrane proteins"/>
    <property type="match status" value="1"/>
</dbReference>
<proteinExistence type="predicted"/>
<feature type="domain" description="G-protein coupled receptors family 1 profile" evidence="10">
    <location>
        <begin position="1"/>
        <end position="72"/>
    </location>
</feature>
<dbReference type="InterPro" id="IPR027430">
    <property type="entry name" value="Retinal_BS"/>
</dbReference>
<keyword evidence="7" id="KW-0807">Transducer</keyword>
<evidence type="ECO:0000256" key="1">
    <source>
        <dbReference type="ARBA" id="ARBA00004141"/>
    </source>
</evidence>
<evidence type="ECO:0000256" key="5">
    <source>
        <dbReference type="ARBA" id="ARBA00023136"/>
    </source>
</evidence>
<gene>
    <name evidence="11" type="ORF">CDAR_44111</name>
</gene>
<dbReference type="PANTHER" id="PTHR24240">
    <property type="entry name" value="OPSIN"/>
    <property type="match status" value="1"/>
</dbReference>
<dbReference type="EMBL" id="BPLQ01011595">
    <property type="protein sequence ID" value="GIY59003.1"/>
    <property type="molecule type" value="Genomic_DNA"/>
</dbReference>
<dbReference type="PROSITE" id="PS00238">
    <property type="entry name" value="OPSIN"/>
    <property type="match status" value="1"/>
</dbReference>
<dbReference type="InterPro" id="IPR050125">
    <property type="entry name" value="GPCR_opsins"/>
</dbReference>
<dbReference type="GO" id="GO:0016020">
    <property type="term" value="C:membrane"/>
    <property type="evidence" value="ECO:0007669"/>
    <property type="project" value="UniProtKB-SubCell"/>
</dbReference>
<dbReference type="GO" id="GO:0004930">
    <property type="term" value="F:G protein-coupled receptor activity"/>
    <property type="evidence" value="ECO:0007669"/>
    <property type="project" value="UniProtKB-KW"/>
</dbReference>
<evidence type="ECO:0000259" key="10">
    <source>
        <dbReference type="PROSITE" id="PS50262"/>
    </source>
</evidence>
<evidence type="ECO:0000256" key="2">
    <source>
        <dbReference type="ARBA" id="ARBA00022692"/>
    </source>
</evidence>
<keyword evidence="8" id="KW-0716">Sensory transduction</keyword>
<reference evidence="11 12" key="1">
    <citation type="submission" date="2021-06" db="EMBL/GenBank/DDBJ databases">
        <title>Caerostris darwini draft genome.</title>
        <authorList>
            <person name="Kono N."/>
            <person name="Arakawa K."/>
        </authorList>
    </citation>
    <scope>NUCLEOTIDE SEQUENCE [LARGE SCALE GENOMIC DNA]</scope>
</reference>
<evidence type="ECO:0000256" key="9">
    <source>
        <dbReference type="SAM" id="Phobius"/>
    </source>
</evidence>
<keyword evidence="12" id="KW-1185">Reference proteome</keyword>
<evidence type="ECO:0000256" key="8">
    <source>
        <dbReference type="ARBA" id="ARBA00023305"/>
    </source>
</evidence>
<dbReference type="GO" id="GO:0007601">
    <property type="term" value="P:visual perception"/>
    <property type="evidence" value="ECO:0007669"/>
    <property type="project" value="UniProtKB-KW"/>
</dbReference>
<keyword evidence="6" id="KW-0675">Receptor</keyword>
<feature type="transmembrane region" description="Helical" evidence="9">
    <location>
        <begin position="21"/>
        <end position="43"/>
    </location>
</feature>
<organism evidence="11 12">
    <name type="scientific">Caerostris darwini</name>
    <dbReference type="NCBI Taxonomy" id="1538125"/>
    <lineage>
        <taxon>Eukaryota</taxon>
        <taxon>Metazoa</taxon>
        <taxon>Ecdysozoa</taxon>
        <taxon>Arthropoda</taxon>
        <taxon>Chelicerata</taxon>
        <taxon>Arachnida</taxon>
        <taxon>Araneae</taxon>
        <taxon>Araneomorphae</taxon>
        <taxon>Entelegynae</taxon>
        <taxon>Araneoidea</taxon>
        <taxon>Araneidae</taxon>
        <taxon>Caerostris</taxon>
    </lineage>
</organism>
<keyword evidence="5 9" id="KW-0472">Membrane</keyword>
<protein>
    <recommendedName>
        <fullName evidence="10">G-protein coupled receptors family 1 profile domain-containing protein</fullName>
    </recommendedName>
</protein>
<dbReference type="Proteomes" id="UP001054837">
    <property type="component" value="Unassembled WGS sequence"/>
</dbReference>
<feature type="transmembrane region" description="Helical" evidence="9">
    <location>
        <begin position="55"/>
        <end position="75"/>
    </location>
</feature>
<keyword evidence="8" id="KW-0844">Vision</keyword>
<dbReference type="SUPFAM" id="SSF81321">
    <property type="entry name" value="Family A G protein-coupled receptor-like"/>
    <property type="match status" value="1"/>
</dbReference>
<comment type="caution">
    <text evidence="11">The sequence shown here is derived from an EMBL/GenBank/DDBJ whole genome shotgun (WGS) entry which is preliminary data.</text>
</comment>
<keyword evidence="3 9" id="KW-1133">Transmembrane helix</keyword>
<evidence type="ECO:0000313" key="11">
    <source>
        <dbReference type="EMBL" id="GIY59003.1"/>
    </source>
</evidence>